<evidence type="ECO:0000256" key="1">
    <source>
        <dbReference type="SAM" id="MobiDB-lite"/>
    </source>
</evidence>
<reference evidence="2 3" key="1">
    <citation type="submission" date="2019-09" db="EMBL/GenBank/DDBJ databases">
        <title>Draft genome of the ectomycorrhizal ascomycete Sphaerosporella brunnea.</title>
        <authorList>
            <consortium name="DOE Joint Genome Institute"/>
            <person name="Benucci G.M."/>
            <person name="Marozzi G."/>
            <person name="Antonielli L."/>
            <person name="Sanchez S."/>
            <person name="Marco P."/>
            <person name="Wang X."/>
            <person name="Falini L.B."/>
            <person name="Barry K."/>
            <person name="Haridas S."/>
            <person name="Lipzen A."/>
            <person name="Labutti K."/>
            <person name="Grigoriev I.V."/>
            <person name="Murat C."/>
            <person name="Martin F."/>
            <person name="Albertini E."/>
            <person name="Donnini D."/>
            <person name="Bonito G."/>
        </authorList>
    </citation>
    <scope>NUCLEOTIDE SEQUENCE [LARGE SCALE GENOMIC DNA]</scope>
    <source>
        <strain evidence="2 3">Sb_GMNB300</strain>
    </source>
</reference>
<feature type="region of interest" description="Disordered" evidence="1">
    <location>
        <begin position="203"/>
        <end position="228"/>
    </location>
</feature>
<comment type="caution">
    <text evidence="2">The sequence shown here is derived from an EMBL/GenBank/DDBJ whole genome shotgun (WGS) entry which is preliminary data.</text>
</comment>
<proteinExistence type="predicted"/>
<organism evidence="2 3">
    <name type="scientific">Sphaerosporella brunnea</name>
    <dbReference type="NCBI Taxonomy" id="1250544"/>
    <lineage>
        <taxon>Eukaryota</taxon>
        <taxon>Fungi</taxon>
        <taxon>Dikarya</taxon>
        <taxon>Ascomycota</taxon>
        <taxon>Pezizomycotina</taxon>
        <taxon>Pezizomycetes</taxon>
        <taxon>Pezizales</taxon>
        <taxon>Pyronemataceae</taxon>
        <taxon>Sphaerosporella</taxon>
    </lineage>
</organism>
<keyword evidence="3" id="KW-1185">Reference proteome</keyword>
<dbReference type="EMBL" id="VXIS01000138">
    <property type="protein sequence ID" value="KAA8902022.1"/>
    <property type="molecule type" value="Genomic_DNA"/>
</dbReference>
<evidence type="ECO:0000313" key="2">
    <source>
        <dbReference type="EMBL" id="KAA8902022.1"/>
    </source>
</evidence>
<sequence>MRSDPALQAALNTYSVAVQRYKMLSALLHRPIRPPVLERFQHLQNRCAVERRTAHVEPIAPHDGLVKQIVAATPAEEKLYTTGRLRQPLRWTRQDGIQGPRRAGFIRCLQSQHEVLRRGLPKDGAAPVVDNSLPDLALLCSDWDLNDHMPHDSIEILSTAPDSVEDAFSPAEEIDAVVRVGVVSPDAAIRMARVVDRLKVDGTSPATLKKGGGPSPDMDGGAMRGDYD</sequence>
<dbReference type="InParanoid" id="A0A5J5ETT8"/>
<gene>
    <name evidence="2" type="ORF">FN846DRAFT_891644</name>
</gene>
<protein>
    <submittedName>
        <fullName evidence="2">Uncharacterized protein</fullName>
    </submittedName>
</protein>
<accession>A0A5J5ETT8</accession>
<dbReference type="Proteomes" id="UP000326924">
    <property type="component" value="Unassembled WGS sequence"/>
</dbReference>
<evidence type="ECO:0000313" key="3">
    <source>
        <dbReference type="Proteomes" id="UP000326924"/>
    </source>
</evidence>
<dbReference type="AlphaFoldDB" id="A0A5J5ETT8"/>
<name>A0A5J5ETT8_9PEZI</name>